<evidence type="ECO:0000313" key="1">
    <source>
        <dbReference type="EMBL" id="RLV63991.1"/>
    </source>
</evidence>
<reference evidence="1 2" key="1">
    <citation type="journal article" date="2018" name="Proc. R. Soc. B">
        <title>A non-coding region near Follistatin controls head colour polymorphism in the Gouldian finch.</title>
        <authorList>
            <person name="Toomey M.B."/>
            <person name="Marques C.I."/>
            <person name="Andrade P."/>
            <person name="Araujo P.M."/>
            <person name="Sabatino S."/>
            <person name="Gazda M.A."/>
            <person name="Afonso S."/>
            <person name="Lopes R.J."/>
            <person name="Corbo J.C."/>
            <person name="Carneiro M."/>
        </authorList>
    </citation>
    <scope>NUCLEOTIDE SEQUENCE [LARGE SCALE GENOMIC DNA]</scope>
    <source>
        <strain evidence="1">Red01</strain>
        <tissue evidence="1">Muscle</tissue>
    </source>
</reference>
<gene>
    <name evidence="1" type="ORF">DV515_00017709</name>
</gene>
<accession>A0A3L8Q9I4</accession>
<keyword evidence="2" id="KW-1185">Reference proteome</keyword>
<comment type="caution">
    <text evidence="1">The sequence shown here is derived from an EMBL/GenBank/DDBJ whole genome shotgun (WGS) entry which is preliminary data.</text>
</comment>
<dbReference type="AlphaFoldDB" id="A0A3L8Q9I4"/>
<dbReference type="Proteomes" id="UP000276834">
    <property type="component" value="Unassembled WGS sequence"/>
</dbReference>
<sequence>MGIQAGKRGLEFCYSRLGIQAEFFQLAMDSLIILDDNICLTSTLPPPQTSLADSERNLHSTQDYRSVLVSLL</sequence>
<name>A0A3L8Q9I4_CHLGU</name>
<evidence type="ECO:0000313" key="2">
    <source>
        <dbReference type="Proteomes" id="UP000276834"/>
    </source>
</evidence>
<dbReference type="EMBL" id="QUSF01001552">
    <property type="protein sequence ID" value="RLV63991.1"/>
    <property type="molecule type" value="Genomic_DNA"/>
</dbReference>
<organism evidence="1 2">
    <name type="scientific">Chloebia gouldiae</name>
    <name type="common">Gouldian finch</name>
    <name type="synonym">Erythrura gouldiae</name>
    <dbReference type="NCBI Taxonomy" id="44316"/>
    <lineage>
        <taxon>Eukaryota</taxon>
        <taxon>Metazoa</taxon>
        <taxon>Chordata</taxon>
        <taxon>Craniata</taxon>
        <taxon>Vertebrata</taxon>
        <taxon>Euteleostomi</taxon>
        <taxon>Archelosauria</taxon>
        <taxon>Archosauria</taxon>
        <taxon>Dinosauria</taxon>
        <taxon>Saurischia</taxon>
        <taxon>Theropoda</taxon>
        <taxon>Coelurosauria</taxon>
        <taxon>Aves</taxon>
        <taxon>Neognathae</taxon>
        <taxon>Neoaves</taxon>
        <taxon>Telluraves</taxon>
        <taxon>Australaves</taxon>
        <taxon>Passeriformes</taxon>
        <taxon>Passeroidea</taxon>
        <taxon>Passeridae</taxon>
        <taxon>Chloebia</taxon>
    </lineage>
</organism>
<protein>
    <submittedName>
        <fullName evidence="1">Uncharacterized protein</fullName>
    </submittedName>
</protein>
<proteinExistence type="predicted"/>